<dbReference type="InterPro" id="IPR002528">
    <property type="entry name" value="MATE_fam"/>
</dbReference>
<dbReference type="GO" id="GO:0005886">
    <property type="term" value="C:plasma membrane"/>
    <property type="evidence" value="ECO:0007669"/>
    <property type="project" value="UniProtKB-SubCell"/>
</dbReference>
<evidence type="ECO:0000256" key="2">
    <source>
        <dbReference type="ARBA" id="ARBA00008417"/>
    </source>
</evidence>
<dbReference type="GO" id="GO:0042910">
    <property type="term" value="F:xenobiotic transmembrane transporter activity"/>
    <property type="evidence" value="ECO:0007669"/>
    <property type="project" value="InterPro"/>
</dbReference>
<keyword evidence="12" id="KW-1185">Reference proteome</keyword>
<evidence type="ECO:0000313" key="11">
    <source>
        <dbReference type="EMBL" id="EET58405.1"/>
    </source>
</evidence>
<reference evidence="11" key="1">
    <citation type="submission" date="2009-07" db="EMBL/GenBank/DDBJ databases">
        <authorList>
            <person name="Weinstock G."/>
            <person name="Sodergren E."/>
            <person name="Clifton S."/>
            <person name="Fulton L."/>
            <person name="Fulton B."/>
            <person name="Courtney L."/>
            <person name="Fronick C."/>
            <person name="Harrison M."/>
            <person name="Strong C."/>
            <person name="Farmer C."/>
            <person name="Delahaunty K."/>
            <person name="Markovic C."/>
            <person name="Hall O."/>
            <person name="Minx P."/>
            <person name="Tomlinson C."/>
            <person name="Mitreva M."/>
            <person name="Nelson J."/>
            <person name="Hou S."/>
            <person name="Wollam A."/>
            <person name="Pepin K.H."/>
            <person name="Johnson M."/>
            <person name="Bhonagiri V."/>
            <person name="Nash W.E."/>
            <person name="Warren W."/>
            <person name="Chinwalla A."/>
            <person name="Mardis E.R."/>
            <person name="Wilson R.K."/>
        </authorList>
    </citation>
    <scope>NUCLEOTIDE SEQUENCE [LARGE SCALE GENOMIC DNA]</scope>
    <source>
        <strain evidence="11">DSM 14469</strain>
    </source>
</reference>
<keyword evidence="8 10" id="KW-0472">Membrane</keyword>
<evidence type="ECO:0000256" key="9">
    <source>
        <dbReference type="ARBA" id="ARBA00023251"/>
    </source>
</evidence>
<feature type="transmembrane region" description="Helical" evidence="10">
    <location>
        <begin position="133"/>
        <end position="151"/>
    </location>
</feature>
<feature type="transmembrane region" description="Helical" evidence="10">
    <location>
        <begin position="46"/>
        <end position="70"/>
    </location>
</feature>
<feature type="transmembrane region" description="Helical" evidence="10">
    <location>
        <begin position="276"/>
        <end position="297"/>
    </location>
</feature>
<dbReference type="EMBL" id="ACCL02000033">
    <property type="protein sequence ID" value="EET58405.1"/>
    <property type="molecule type" value="Genomic_DNA"/>
</dbReference>
<feature type="transmembrane region" description="Helical" evidence="10">
    <location>
        <begin position="355"/>
        <end position="372"/>
    </location>
</feature>
<evidence type="ECO:0000256" key="3">
    <source>
        <dbReference type="ARBA" id="ARBA00022106"/>
    </source>
</evidence>
<dbReference type="RefSeq" id="WP_006864387.1">
    <property type="nucleotide sequence ID" value="NZ_ACCL02000033.1"/>
</dbReference>
<keyword evidence="7 10" id="KW-1133">Transmembrane helix</keyword>
<dbReference type="OrthoDB" id="9808954at2"/>
<dbReference type="GO" id="GO:0015297">
    <property type="term" value="F:antiporter activity"/>
    <property type="evidence" value="ECO:0007669"/>
    <property type="project" value="InterPro"/>
</dbReference>
<dbReference type="CDD" id="cd13143">
    <property type="entry name" value="MATE_MepA_like"/>
    <property type="match status" value="1"/>
</dbReference>
<keyword evidence="4" id="KW-0813">Transport</keyword>
<evidence type="ECO:0000256" key="4">
    <source>
        <dbReference type="ARBA" id="ARBA00022448"/>
    </source>
</evidence>
<comment type="subcellular location">
    <subcellularLocation>
        <location evidence="1">Cell membrane</location>
        <topology evidence="1">Multi-pass membrane protein</topology>
    </subcellularLocation>
</comment>
<dbReference type="InterPro" id="IPR048279">
    <property type="entry name" value="MdtK-like"/>
</dbReference>
<comment type="caution">
    <text evidence="11">The sequence shown here is derived from an EMBL/GenBank/DDBJ whole genome shotgun (WGS) entry which is preliminary data.</text>
</comment>
<dbReference type="Proteomes" id="UP000005561">
    <property type="component" value="Unassembled WGS sequence"/>
</dbReference>
<dbReference type="PANTHER" id="PTHR43823">
    <property type="entry name" value="SPORULATION PROTEIN YKVU"/>
    <property type="match status" value="1"/>
</dbReference>
<feature type="transmembrane region" description="Helical" evidence="10">
    <location>
        <begin position="14"/>
        <end position="34"/>
    </location>
</feature>
<evidence type="ECO:0000256" key="8">
    <source>
        <dbReference type="ARBA" id="ARBA00023136"/>
    </source>
</evidence>
<dbReference type="eggNOG" id="COG0534">
    <property type="taxonomic scope" value="Bacteria"/>
</dbReference>
<organism evidence="11 12">
    <name type="scientific">Marvinbryantia formatexigens DSM 14469</name>
    <dbReference type="NCBI Taxonomy" id="478749"/>
    <lineage>
        <taxon>Bacteria</taxon>
        <taxon>Bacillati</taxon>
        <taxon>Bacillota</taxon>
        <taxon>Clostridia</taxon>
        <taxon>Lachnospirales</taxon>
        <taxon>Lachnospiraceae</taxon>
        <taxon>Marvinbryantia</taxon>
    </lineage>
</organism>
<evidence type="ECO:0000256" key="5">
    <source>
        <dbReference type="ARBA" id="ARBA00022475"/>
    </source>
</evidence>
<dbReference type="Pfam" id="PF01554">
    <property type="entry name" value="MatE"/>
    <property type="match status" value="2"/>
</dbReference>
<accession>C6LLT6</accession>
<evidence type="ECO:0000256" key="1">
    <source>
        <dbReference type="ARBA" id="ARBA00004651"/>
    </source>
</evidence>
<feature type="transmembrane region" description="Helical" evidence="10">
    <location>
        <begin position="414"/>
        <end position="433"/>
    </location>
</feature>
<feature type="transmembrane region" description="Helical" evidence="10">
    <location>
        <begin position="163"/>
        <end position="186"/>
    </location>
</feature>
<gene>
    <name evidence="11" type="ORF">BRYFOR_09634</name>
</gene>
<dbReference type="InterPro" id="IPR051327">
    <property type="entry name" value="MATE_MepA_subfamily"/>
</dbReference>
<dbReference type="STRING" id="168384.SAMN05660368_04089"/>
<keyword evidence="9" id="KW-0046">Antibiotic resistance</keyword>
<feature type="transmembrane region" description="Helical" evidence="10">
    <location>
        <begin position="317"/>
        <end position="343"/>
    </location>
</feature>
<feature type="transmembrane region" description="Helical" evidence="10">
    <location>
        <begin position="91"/>
        <end position="113"/>
    </location>
</feature>
<evidence type="ECO:0000256" key="6">
    <source>
        <dbReference type="ARBA" id="ARBA00022692"/>
    </source>
</evidence>
<sequence>MAIQLSDHFTYKKLLRFCTAPIIMMVFTSIYGVVDGLFVSNFVGKVPFAAINLVMPFIMILGGFGFMIGTGGSALVAKTLGEGNKTEANRYFTMMILLTIISGIALSVIGILLMRPISRLLGATDAMMEDCVTYGRVVLLFNTAYMLQNVFQTFFTTAEKPKLGLFATVAAGVTNMVLDALFIAVFRWGVAGAALATGISQCIGGLLPLLYFLRPNGSLLRLTKTKLEARVLCKACANGSSELMSNISGSLVSMLYNFQLMRFAGENGVAAYGVLMYIQFIFIAIFIGYTIGTAPIIGYHYGAGNRGELKNMLRKSFLLMAAAGICMMLAAKILAAPLAAIFVGYDQELLEMTRHAFSVFSYSFILAGLNIFTSSYFTALNNGVVSAIISFSRTLVFQTLSVLILPIFLGLDGIWWAITVAEVLAFVVSFFFLRRKKLNPALA</sequence>
<evidence type="ECO:0000256" key="10">
    <source>
        <dbReference type="SAM" id="Phobius"/>
    </source>
</evidence>
<evidence type="ECO:0000256" key="7">
    <source>
        <dbReference type="ARBA" id="ARBA00022989"/>
    </source>
</evidence>
<dbReference type="GO" id="GO:0046677">
    <property type="term" value="P:response to antibiotic"/>
    <property type="evidence" value="ECO:0007669"/>
    <property type="project" value="UniProtKB-KW"/>
</dbReference>
<dbReference type="InterPro" id="IPR045070">
    <property type="entry name" value="MATE_MepA-like"/>
</dbReference>
<dbReference type="PIRSF" id="PIRSF006603">
    <property type="entry name" value="DinF"/>
    <property type="match status" value="1"/>
</dbReference>
<dbReference type="PANTHER" id="PTHR43823:SF3">
    <property type="entry name" value="MULTIDRUG EXPORT PROTEIN MEPA"/>
    <property type="match status" value="1"/>
</dbReference>
<name>C6LLT6_9FIRM</name>
<evidence type="ECO:0000313" key="12">
    <source>
        <dbReference type="Proteomes" id="UP000005561"/>
    </source>
</evidence>
<comment type="similarity">
    <text evidence="2">Belongs to the multi antimicrobial extrusion (MATE) (TC 2.A.66.1) family. MepA subfamily.</text>
</comment>
<feature type="transmembrane region" description="Helical" evidence="10">
    <location>
        <begin position="384"/>
        <end position="408"/>
    </location>
</feature>
<dbReference type="NCBIfam" id="TIGR00797">
    <property type="entry name" value="matE"/>
    <property type="match status" value="1"/>
</dbReference>
<keyword evidence="5" id="KW-1003">Cell membrane</keyword>
<proteinExistence type="inferred from homology"/>
<dbReference type="AlphaFoldDB" id="C6LLT6"/>
<feature type="transmembrane region" description="Helical" evidence="10">
    <location>
        <begin position="192"/>
        <end position="214"/>
    </location>
</feature>
<keyword evidence="6 10" id="KW-0812">Transmembrane</keyword>
<protein>
    <recommendedName>
        <fullName evidence="3">Multidrug export protein MepA</fullName>
    </recommendedName>
</protein>